<dbReference type="InterPro" id="IPR011993">
    <property type="entry name" value="PH-like_dom_sf"/>
</dbReference>
<comment type="subcellular location">
    <subcellularLocation>
        <location evidence="1">Cell projection</location>
        <location evidence="1">Ruffle membrane</location>
    </subcellularLocation>
</comment>
<evidence type="ECO:0000259" key="4">
    <source>
        <dbReference type="PROSITE" id="PS50190"/>
    </source>
</evidence>
<dbReference type="InterPro" id="IPR041681">
    <property type="entry name" value="PH_9"/>
</dbReference>
<dbReference type="SMART" id="SM00222">
    <property type="entry name" value="Sec7"/>
    <property type="match status" value="1"/>
</dbReference>
<dbReference type="InterPro" id="IPR000904">
    <property type="entry name" value="Sec7_dom"/>
</dbReference>
<feature type="domain" description="PH" evidence="3">
    <location>
        <begin position="779"/>
        <end position="888"/>
    </location>
</feature>
<evidence type="ECO:0000313" key="7">
    <source>
        <dbReference type="RefSeq" id="XP_004912618.1"/>
    </source>
</evidence>
<dbReference type="SUPFAM" id="SSF50729">
    <property type="entry name" value="PH domain-like"/>
    <property type="match status" value="1"/>
</dbReference>
<dbReference type="Pfam" id="PF15410">
    <property type="entry name" value="PH_9"/>
    <property type="match status" value="1"/>
</dbReference>
<dbReference type="Pfam" id="PF01369">
    <property type="entry name" value="Sec7"/>
    <property type="match status" value="1"/>
</dbReference>
<dbReference type="GeneID" id="100486722"/>
<evidence type="ECO:0000313" key="8">
    <source>
        <dbReference type="RefSeq" id="XP_004912619.1"/>
    </source>
</evidence>
<dbReference type="Proteomes" id="UP000008143">
    <property type="component" value="Chromosome 3"/>
</dbReference>
<dbReference type="OrthoDB" id="2157641at2759"/>
<reference evidence="7 8" key="3">
    <citation type="submission" date="2025-04" db="UniProtKB">
        <authorList>
            <consortium name="RefSeq"/>
        </authorList>
    </citation>
    <scope>IDENTIFICATION</scope>
    <source>
        <strain evidence="7 8">Nigerian</strain>
        <tissue evidence="7 8">Liver and blood</tissue>
    </source>
</reference>
<feature type="region of interest" description="Disordered" evidence="2">
    <location>
        <begin position="999"/>
        <end position="1024"/>
    </location>
</feature>
<dbReference type="GO" id="GO:0032587">
    <property type="term" value="C:ruffle membrane"/>
    <property type="evidence" value="ECO:0007669"/>
    <property type="project" value="UniProtKB-SubCell"/>
</dbReference>
<dbReference type="Xenbase" id="XB-GENE-853489">
    <property type="gene designation" value="psd4"/>
</dbReference>
<dbReference type="CTD" id="23550"/>
<dbReference type="SUPFAM" id="SSF48425">
    <property type="entry name" value="Sec7 domain"/>
    <property type="match status" value="1"/>
</dbReference>
<name>A0A803JRL7_XENTR</name>
<dbReference type="InterPro" id="IPR035999">
    <property type="entry name" value="Sec7_dom_sf"/>
</dbReference>
<dbReference type="PROSITE" id="PS50003">
    <property type="entry name" value="PH_DOMAIN"/>
    <property type="match status" value="1"/>
</dbReference>
<feature type="region of interest" description="Disordered" evidence="2">
    <location>
        <begin position="552"/>
        <end position="585"/>
    </location>
</feature>
<keyword evidence="6" id="KW-1185">Reference proteome</keyword>
<sequence length="1052" mass="118378">MAAGERYPKTNENQATCEMEDLRLDLDNDHLPIYIPHSGINVLYGEMTKVCAHFSEPATNFDAHVSDALVWCRQDPTSAQRDVFLPGTPTAVPCEAKKDLCGDNVRGVEPSPLMPLAPTTLRSQDKEKGSAATNLILASMLQAQLCMAELQDEIEKKEKPWRSPETFQYQEKGSLTDLDTFFEDPEDHTQEKADLKETLENDENFLEEELQDESLFCENPLFRDTPSPQPVHPHSQTHLDLRTTRNGLISCDEDKKLVEGLVCGHPLPGQGLNALWDNKPNSTRRYSERQMIQAAESLEILQIVEDWEEDEVLSNTRNKWSPPVDPHCIEEKPACTYVELQSTGPSPGQSSSSLSVLSLLDQANAKYCNASNPPGNDCSSQTPETELAARYQSTTWPEDTSPIEAHSSFQSPIEAHTSFQSPIEAHTSFQKADEVAVSLDVPLVEEGLLFSPSSSSLVSGLLIPNESDHNPQAPLENLPALHIQRMPLEESNAHDLEDHPVCQGCQDKEHAVRTLTSKEREEEELAVPVEHQDGPEIVAEQTNEVTAQIELETSGSKEVPNGDPVPNGDSVPNGDPVPNGDSQDVETARRLASKLFKLDGFERSQVAPYLQKNNEFSAKVAEEYLSFFDFTGKPLDAALRSLLQELVLTGETQERERVLLHFSRRFHSCNPKDFGSSDAVHTLTCAIMLLNSDLHGQNIGKSMSLQDFINNLEGMNDGVSFSRDILKALYNSIRNVKLEWAISEGNLASTLVPKPDNIFSARKKSNPFLEMLAPDPDAPNFKRGTLQRKVHADIDGKRTPWGKRGWKSFYAVLKGMLLILLKDEYRADWQSPEEVISLHHALAEQANEYTKKQYVFRLQTADWRVFLFQAQTAEEMNSWIHRINLVAAMFSSPPFPAAIGSKKKFVRPILPSAQCKLGLEEQLQSHETWMDTFTDDLTEHLRNLPEPKSKTRDWEDYHVKEDYLRYEKTRYETYVKLLALRMQGGCEDISTWESMLTEPDGVSEETNGELKRSHSSPSLNAESSPVVVKVKRNISERRTYRRIIPKRNKNLV</sequence>
<dbReference type="GO" id="GO:0032012">
    <property type="term" value="P:regulation of ARF protein signal transduction"/>
    <property type="evidence" value="ECO:0007669"/>
    <property type="project" value="InterPro"/>
</dbReference>
<dbReference type="PANTHER" id="PTHR10663">
    <property type="entry name" value="GUANYL-NUCLEOTIDE EXCHANGE FACTOR"/>
    <property type="match status" value="1"/>
</dbReference>
<reference evidence="5" key="1">
    <citation type="journal article" date="2010" name="Science">
        <title>The genome of the Western clawed frog Xenopus tropicalis.</title>
        <authorList>
            <person name="Hellsten U."/>
            <person name="Harland R.M."/>
            <person name="Gilchrist M.J."/>
            <person name="Hendrix D."/>
            <person name="Jurka J."/>
            <person name="Kapitonov V."/>
            <person name="Ovcharenko I."/>
            <person name="Putnam N.H."/>
            <person name="Shu S."/>
            <person name="Taher L."/>
            <person name="Blitz I.L."/>
            <person name="Blumberg B."/>
            <person name="Dichmann D.S."/>
            <person name="Dubchak I."/>
            <person name="Amaya E."/>
            <person name="Detter J.C."/>
            <person name="Fletcher R."/>
            <person name="Gerhard D.S."/>
            <person name="Goodstein D."/>
            <person name="Graves T."/>
            <person name="Grigoriev I.V."/>
            <person name="Grimwood J."/>
            <person name="Kawashima T."/>
            <person name="Lindquist E."/>
            <person name="Lucas S.M."/>
            <person name="Mead P.E."/>
            <person name="Mitros T."/>
            <person name="Ogino H."/>
            <person name="Ohta Y."/>
            <person name="Poliakov A.V."/>
            <person name="Pollet N."/>
            <person name="Robert J."/>
            <person name="Salamov A."/>
            <person name="Sater A.K."/>
            <person name="Schmutz J."/>
            <person name="Terry A."/>
            <person name="Vize P.D."/>
            <person name="Warren W.C."/>
            <person name="Wells D."/>
            <person name="Wills A."/>
            <person name="Wilson R.K."/>
            <person name="Zimmerman L.B."/>
            <person name="Zorn A.M."/>
            <person name="Grainger R."/>
            <person name="Grammer T."/>
            <person name="Khokha M.K."/>
            <person name="Richardson P.M."/>
            <person name="Rokhsar D.S."/>
        </authorList>
    </citation>
    <scope>NUCLEOTIDE SEQUENCE [LARGE SCALE GENOMIC DNA]</scope>
    <source>
        <strain evidence="5">Nigerian</strain>
    </source>
</reference>
<dbReference type="GeneTree" id="ENSGT00940000155061"/>
<proteinExistence type="predicted"/>
<dbReference type="OMA" id="CEDINTW"/>
<dbReference type="InterPro" id="IPR023394">
    <property type="entry name" value="Sec7_C_sf"/>
</dbReference>
<evidence type="ECO:0000313" key="6">
    <source>
        <dbReference type="Proteomes" id="UP000008143"/>
    </source>
</evidence>
<dbReference type="PROSITE" id="PS50190">
    <property type="entry name" value="SEC7"/>
    <property type="match status" value="1"/>
</dbReference>
<dbReference type="Bgee" id="ENSXETG00000001273">
    <property type="expression patterns" value="Expressed in liver and 18 other cell types or tissues"/>
</dbReference>
<protein>
    <submittedName>
        <fullName evidence="7 8">PH and SEC7 domain-containing protein 4</fullName>
    </submittedName>
    <submittedName>
        <fullName evidence="5">Pleckstrin and Sec7 domain-containing 4</fullName>
    </submittedName>
</protein>
<dbReference type="RefSeq" id="XP_004912619.1">
    <property type="nucleotide sequence ID" value="XM_004912562.4"/>
</dbReference>
<dbReference type="RefSeq" id="XP_004912618.1">
    <property type="nucleotide sequence ID" value="XM_004912561.4"/>
</dbReference>
<dbReference type="AGR" id="Xenbase:XB-GENE-853489"/>
<feature type="domain" description="SEC7" evidence="4">
    <location>
        <begin position="555"/>
        <end position="736"/>
    </location>
</feature>
<dbReference type="KEGG" id="xtr:100486722"/>
<gene>
    <name evidence="5 7 8 9" type="primary">psd4</name>
</gene>
<reference evidence="5" key="2">
    <citation type="submission" date="2021-03" db="UniProtKB">
        <authorList>
            <consortium name="Ensembl"/>
        </authorList>
    </citation>
    <scope>IDENTIFICATION</scope>
</reference>
<evidence type="ECO:0000313" key="9">
    <source>
        <dbReference type="Xenbase" id="XB-GENE-853489"/>
    </source>
</evidence>
<dbReference type="SMART" id="SM00233">
    <property type="entry name" value="PH"/>
    <property type="match status" value="1"/>
</dbReference>
<dbReference type="InterPro" id="IPR001849">
    <property type="entry name" value="PH_domain"/>
</dbReference>
<dbReference type="Gene3D" id="2.30.29.30">
    <property type="entry name" value="Pleckstrin-homology domain (PH domain)/Phosphotyrosine-binding domain (PTB)"/>
    <property type="match status" value="1"/>
</dbReference>
<dbReference type="AlphaFoldDB" id="A0A803JRL7"/>
<evidence type="ECO:0000259" key="3">
    <source>
        <dbReference type="PROSITE" id="PS50003"/>
    </source>
</evidence>
<dbReference type="Gene3D" id="1.10.1000.11">
    <property type="entry name" value="Arf Nucleotide-binding Site Opener,domain 2"/>
    <property type="match status" value="1"/>
</dbReference>
<evidence type="ECO:0000313" key="5">
    <source>
        <dbReference type="Ensembl" id="ENSXETP00000110639"/>
    </source>
</evidence>
<evidence type="ECO:0000256" key="2">
    <source>
        <dbReference type="SAM" id="MobiDB-lite"/>
    </source>
</evidence>
<dbReference type="CDD" id="cd00171">
    <property type="entry name" value="Sec7"/>
    <property type="match status" value="1"/>
</dbReference>
<dbReference type="CDD" id="cd13295">
    <property type="entry name" value="PH_EFA6"/>
    <property type="match status" value="1"/>
</dbReference>
<dbReference type="PANTHER" id="PTHR10663:SF338">
    <property type="entry name" value="PH AND SEC7 DOMAIN-CONTAINING PROTEIN 4"/>
    <property type="match status" value="1"/>
</dbReference>
<dbReference type="Ensembl" id="ENSXETT00000114805">
    <property type="protein sequence ID" value="ENSXETP00000110639"/>
    <property type="gene ID" value="ENSXETG00000001273"/>
</dbReference>
<dbReference type="GO" id="GO:0005085">
    <property type="term" value="F:guanyl-nucleotide exchange factor activity"/>
    <property type="evidence" value="ECO:0000318"/>
    <property type="project" value="GO_Central"/>
</dbReference>
<accession>A0A803JRL7</accession>
<organism evidence="5">
    <name type="scientific">Xenopus tropicalis</name>
    <name type="common">Western clawed frog</name>
    <name type="synonym">Silurana tropicalis</name>
    <dbReference type="NCBI Taxonomy" id="8364"/>
    <lineage>
        <taxon>Eukaryota</taxon>
        <taxon>Metazoa</taxon>
        <taxon>Chordata</taxon>
        <taxon>Craniata</taxon>
        <taxon>Vertebrata</taxon>
        <taxon>Euteleostomi</taxon>
        <taxon>Amphibia</taxon>
        <taxon>Batrachia</taxon>
        <taxon>Anura</taxon>
        <taxon>Pipoidea</taxon>
        <taxon>Pipidae</taxon>
        <taxon>Xenopodinae</taxon>
        <taxon>Xenopus</taxon>
        <taxon>Silurana</taxon>
    </lineage>
</organism>
<dbReference type="FunFam" id="2.30.29.30:FF:000054">
    <property type="entry name" value="PH and SEC7 domain-containing protein 3"/>
    <property type="match status" value="1"/>
</dbReference>
<evidence type="ECO:0000256" key="1">
    <source>
        <dbReference type="ARBA" id="ARBA00004632"/>
    </source>
</evidence>